<dbReference type="EMBL" id="BSNM01000016">
    <property type="protein sequence ID" value="GLQ32567.1"/>
    <property type="molecule type" value="Genomic_DNA"/>
</dbReference>
<dbReference type="InterPro" id="IPR002110">
    <property type="entry name" value="Ankyrin_rpt"/>
</dbReference>
<comment type="caution">
    <text evidence="5">The sequence shown here is derived from an EMBL/GenBank/DDBJ whole genome shotgun (WGS) entry which is preliminary data.</text>
</comment>
<dbReference type="SUPFAM" id="SSF82185">
    <property type="entry name" value="Histone H3 K4-specific methyltransferase SET7/9 N-terminal domain"/>
    <property type="match status" value="1"/>
</dbReference>
<evidence type="ECO:0000256" key="2">
    <source>
        <dbReference type="ARBA" id="ARBA00023043"/>
    </source>
</evidence>
<evidence type="ECO:0000313" key="6">
    <source>
        <dbReference type="Proteomes" id="UP001161389"/>
    </source>
</evidence>
<evidence type="ECO:0000313" key="5">
    <source>
        <dbReference type="EMBL" id="GLQ32567.1"/>
    </source>
</evidence>
<dbReference type="PANTHER" id="PTHR24171">
    <property type="entry name" value="ANKYRIN REPEAT DOMAIN-CONTAINING PROTEIN 39-RELATED"/>
    <property type="match status" value="1"/>
</dbReference>
<proteinExistence type="predicted"/>
<accession>A0AA37SE54</accession>
<feature type="compositionally biased region" description="Polar residues" evidence="4">
    <location>
        <begin position="374"/>
        <end position="392"/>
    </location>
</feature>
<keyword evidence="6" id="KW-1185">Reference proteome</keyword>
<feature type="repeat" description="ANK" evidence="3">
    <location>
        <begin position="66"/>
        <end position="101"/>
    </location>
</feature>
<dbReference type="PROSITE" id="PS50297">
    <property type="entry name" value="ANK_REP_REGION"/>
    <property type="match status" value="1"/>
</dbReference>
<dbReference type="RefSeq" id="WP_284382598.1">
    <property type="nucleotide sequence ID" value="NZ_BSNM01000016.1"/>
</dbReference>
<dbReference type="GO" id="GO:0004842">
    <property type="term" value="F:ubiquitin-protein transferase activity"/>
    <property type="evidence" value="ECO:0007669"/>
    <property type="project" value="TreeGrafter"/>
</dbReference>
<dbReference type="Pfam" id="PF12796">
    <property type="entry name" value="Ank_2"/>
    <property type="match status" value="1"/>
</dbReference>
<dbReference type="Proteomes" id="UP001161389">
    <property type="component" value="Unassembled WGS sequence"/>
</dbReference>
<dbReference type="Pfam" id="PF00023">
    <property type="entry name" value="Ank"/>
    <property type="match status" value="1"/>
</dbReference>
<feature type="compositionally biased region" description="Polar residues" evidence="4">
    <location>
        <begin position="409"/>
        <end position="431"/>
    </location>
</feature>
<protein>
    <recommendedName>
        <fullName evidence="7">Ankyrin repeat domain-containing protein</fullName>
    </recommendedName>
</protein>
<dbReference type="SMART" id="SM00248">
    <property type="entry name" value="ANK"/>
    <property type="match status" value="3"/>
</dbReference>
<dbReference type="InterPro" id="IPR036770">
    <property type="entry name" value="Ankyrin_rpt-contain_sf"/>
</dbReference>
<reference evidence="5" key="2">
    <citation type="submission" date="2023-01" db="EMBL/GenBank/DDBJ databases">
        <title>Draft genome sequence of Litoribrevibacter albus strain NBRC 110071.</title>
        <authorList>
            <person name="Sun Q."/>
            <person name="Mori K."/>
        </authorList>
    </citation>
    <scope>NUCLEOTIDE SEQUENCE</scope>
    <source>
        <strain evidence="5">NBRC 110071</strain>
    </source>
</reference>
<evidence type="ECO:0000256" key="4">
    <source>
        <dbReference type="SAM" id="MobiDB-lite"/>
    </source>
</evidence>
<reference evidence="5" key="1">
    <citation type="journal article" date="2014" name="Int. J. Syst. Evol. Microbiol.">
        <title>Complete genome sequence of Corynebacterium casei LMG S-19264T (=DSM 44701T), isolated from a smear-ripened cheese.</title>
        <authorList>
            <consortium name="US DOE Joint Genome Institute (JGI-PGF)"/>
            <person name="Walter F."/>
            <person name="Albersmeier A."/>
            <person name="Kalinowski J."/>
            <person name="Ruckert C."/>
        </authorList>
    </citation>
    <scope>NUCLEOTIDE SEQUENCE</scope>
    <source>
        <strain evidence="5">NBRC 110071</strain>
    </source>
</reference>
<evidence type="ECO:0000256" key="3">
    <source>
        <dbReference type="PROSITE-ProRule" id="PRU00023"/>
    </source>
</evidence>
<dbReference type="GO" id="GO:0085020">
    <property type="term" value="P:protein K6-linked ubiquitination"/>
    <property type="evidence" value="ECO:0007669"/>
    <property type="project" value="TreeGrafter"/>
</dbReference>
<dbReference type="SUPFAM" id="SSF48403">
    <property type="entry name" value="Ankyrin repeat"/>
    <property type="match status" value="1"/>
</dbReference>
<dbReference type="Gene3D" id="1.25.40.20">
    <property type="entry name" value="Ankyrin repeat-containing domain"/>
    <property type="match status" value="2"/>
</dbReference>
<dbReference type="AlphaFoldDB" id="A0AA37SE54"/>
<dbReference type="PROSITE" id="PS51257">
    <property type="entry name" value="PROKAR_LIPOPROTEIN"/>
    <property type="match status" value="1"/>
</dbReference>
<organism evidence="5 6">
    <name type="scientific">Litoribrevibacter albus</name>
    <dbReference type="NCBI Taxonomy" id="1473156"/>
    <lineage>
        <taxon>Bacteria</taxon>
        <taxon>Pseudomonadati</taxon>
        <taxon>Pseudomonadota</taxon>
        <taxon>Gammaproteobacteria</taxon>
        <taxon>Oceanospirillales</taxon>
        <taxon>Oceanospirillaceae</taxon>
        <taxon>Litoribrevibacter</taxon>
    </lineage>
</organism>
<dbReference type="PROSITE" id="PS50088">
    <property type="entry name" value="ANK_REPEAT"/>
    <property type="match status" value="2"/>
</dbReference>
<feature type="compositionally biased region" description="Low complexity" evidence="4">
    <location>
        <begin position="396"/>
        <end position="408"/>
    </location>
</feature>
<dbReference type="PANTHER" id="PTHR24171:SF8">
    <property type="entry name" value="BRCA1-ASSOCIATED RING DOMAIN PROTEIN 1"/>
    <property type="match status" value="1"/>
</dbReference>
<keyword evidence="2 3" id="KW-0040">ANK repeat</keyword>
<name>A0AA37SE54_9GAMM</name>
<keyword evidence="1" id="KW-0677">Repeat</keyword>
<feature type="region of interest" description="Disordered" evidence="4">
    <location>
        <begin position="370"/>
        <end position="432"/>
    </location>
</feature>
<feature type="repeat" description="ANK" evidence="3">
    <location>
        <begin position="33"/>
        <end position="65"/>
    </location>
</feature>
<sequence>MVPNRFYSLLVLLIGSILVLSGCASSTSSFTSQERPPLHQAALMGDINKIKQLLASGANPNEPDHSEFTPIHWAAASSLGHNREMIEVLVEHGANPNLTINSAKMVPLQFVHNAEAAKALIDAGARLDTRDIASGTPLHNATKPDIAKVLLDHGADRNAKNGLGQTPVDKLRQALPYFNKGGIYDTIRQQYQDTIEVLTNYYPNQANTPVNTSTTASTSGDVWLDETPSQNPAPEAFLTPAAMAAVEPLSPEPDFDKAEKRAKELEAKQACPMYDYDWFYLGKDCQNELAQGTGSAENPYQELKFEGKIVDGLKVEGTLYKGKKQIYEGGFKDDQPHGSGVCFYQGSPEECRYYKGERIDTLHKQREEFKKQQEILSEQTSQQKAQPTTTYKQDAYTQSNYTNNNYSQPDYSTQAPRYNTSYSEPASTSDPVSDAIQDELIEQGTKMLLDQFF</sequence>
<evidence type="ECO:0008006" key="7">
    <source>
        <dbReference type="Google" id="ProtNLM"/>
    </source>
</evidence>
<evidence type="ECO:0000256" key="1">
    <source>
        <dbReference type="ARBA" id="ARBA00022737"/>
    </source>
</evidence>
<gene>
    <name evidence="5" type="ORF">GCM10007876_30460</name>
</gene>